<dbReference type="EMBL" id="BMAT01013367">
    <property type="protein sequence ID" value="GFS11247.1"/>
    <property type="molecule type" value="Genomic_DNA"/>
</dbReference>
<comment type="caution">
    <text evidence="3">The sequence shown here is derived from an EMBL/GenBank/DDBJ whole genome shotgun (WGS) entry which is preliminary data.</text>
</comment>
<feature type="region of interest" description="Disordered" evidence="1">
    <location>
        <begin position="1"/>
        <end position="34"/>
    </location>
</feature>
<name>A0AAV4IRC4_9GAST</name>
<sequence length="128" mass="15006">MGFEYKDDYDDIDDEDNDNHDDNDYDDDNDDDADDDVDRVMIIMMIMMMMKTMIIMMIMMMMTMLMMMLTETNKLVELPIARDVQHLQLVEVAKFLWEAQQFVVSHGQDTQTLADANLWGGNEIHHTA</sequence>
<organism evidence="3 4">
    <name type="scientific">Elysia marginata</name>
    <dbReference type="NCBI Taxonomy" id="1093978"/>
    <lineage>
        <taxon>Eukaryota</taxon>
        <taxon>Metazoa</taxon>
        <taxon>Spiralia</taxon>
        <taxon>Lophotrochozoa</taxon>
        <taxon>Mollusca</taxon>
        <taxon>Gastropoda</taxon>
        <taxon>Heterobranchia</taxon>
        <taxon>Euthyneura</taxon>
        <taxon>Panpulmonata</taxon>
        <taxon>Sacoglossa</taxon>
        <taxon>Placobranchoidea</taxon>
        <taxon>Plakobranchidae</taxon>
        <taxon>Elysia</taxon>
    </lineage>
</organism>
<protein>
    <submittedName>
        <fullName evidence="3">Uncharacterized protein</fullName>
    </submittedName>
</protein>
<evidence type="ECO:0000256" key="1">
    <source>
        <dbReference type="SAM" id="MobiDB-lite"/>
    </source>
</evidence>
<keyword evidence="2" id="KW-0812">Transmembrane</keyword>
<proteinExistence type="predicted"/>
<keyword evidence="4" id="KW-1185">Reference proteome</keyword>
<evidence type="ECO:0000313" key="3">
    <source>
        <dbReference type="EMBL" id="GFS11247.1"/>
    </source>
</evidence>
<reference evidence="3 4" key="1">
    <citation type="journal article" date="2021" name="Elife">
        <title>Chloroplast acquisition without the gene transfer in kleptoplastic sea slugs, Plakobranchus ocellatus.</title>
        <authorList>
            <person name="Maeda T."/>
            <person name="Takahashi S."/>
            <person name="Yoshida T."/>
            <person name="Shimamura S."/>
            <person name="Takaki Y."/>
            <person name="Nagai Y."/>
            <person name="Toyoda A."/>
            <person name="Suzuki Y."/>
            <person name="Arimoto A."/>
            <person name="Ishii H."/>
            <person name="Satoh N."/>
            <person name="Nishiyama T."/>
            <person name="Hasebe M."/>
            <person name="Maruyama T."/>
            <person name="Minagawa J."/>
            <person name="Obokata J."/>
            <person name="Shigenobu S."/>
        </authorList>
    </citation>
    <scope>NUCLEOTIDE SEQUENCE [LARGE SCALE GENOMIC DNA]</scope>
</reference>
<keyword evidence="2" id="KW-1133">Transmembrane helix</keyword>
<dbReference type="Proteomes" id="UP000762676">
    <property type="component" value="Unassembled WGS sequence"/>
</dbReference>
<dbReference type="AlphaFoldDB" id="A0AAV4IRC4"/>
<gene>
    <name evidence="3" type="ORF">ElyMa_006666800</name>
</gene>
<accession>A0AAV4IRC4</accession>
<keyword evidence="2" id="KW-0472">Membrane</keyword>
<evidence type="ECO:0000313" key="4">
    <source>
        <dbReference type="Proteomes" id="UP000762676"/>
    </source>
</evidence>
<feature type="transmembrane region" description="Helical" evidence="2">
    <location>
        <begin position="40"/>
        <end position="65"/>
    </location>
</feature>
<feature type="compositionally biased region" description="Acidic residues" evidence="1">
    <location>
        <begin position="7"/>
        <end position="34"/>
    </location>
</feature>
<evidence type="ECO:0000256" key="2">
    <source>
        <dbReference type="SAM" id="Phobius"/>
    </source>
</evidence>